<reference evidence="1 2" key="1">
    <citation type="journal article" date="2019" name="Nat. Ecol. Evol.">
        <title>Megaphylogeny resolves global patterns of mushroom evolution.</title>
        <authorList>
            <person name="Varga T."/>
            <person name="Krizsan K."/>
            <person name="Foldi C."/>
            <person name="Dima B."/>
            <person name="Sanchez-Garcia M."/>
            <person name="Sanchez-Ramirez S."/>
            <person name="Szollosi G.J."/>
            <person name="Szarkandi J.G."/>
            <person name="Papp V."/>
            <person name="Albert L."/>
            <person name="Andreopoulos W."/>
            <person name="Angelini C."/>
            <person name="Antonin V."/>
            <person name="Barry K.W."/>
            <person name="Bougher N.L."/>
            <person name="Buchanan P."/>
            <person name="Buyck B."/>
            <person name="Bense V."/>
            <person name="Catcheside P."/>
            <person name="Chovatia M."/>
            <person name="Cooper J."/>
            <person name="Damon W."/>
            <person name="Desjardin D."/>
            <person name="Finy P."/>
            <person name="Geml J."/>
            <person name="Haridas S."/>
            <person name="Hughes K."/>
            <person name="Justo A."/>
            <person name="Karasinski D."/>
            <person name="Kautmanova I."/>
            <person name="Kiss B."/>
            <person name="Kocsube S."/>
            <person name="Kotiranta H."/>
            <person name="LaButti K.M."/>
            <person name="Lechner B.E."/>
            <person name="Liimatainen K."/>
            <person name="Lipzen A."/>
            <person name="Lukacs Z."/>
            <person name="Mihaltcheva S."/>
            <person name="Morgado L.N."/>
            <person name="Niskanen T."/>
            <person name="Noordeloos M.E."/>
            <person name="Ohm R.A."/>
            <person name="Ortiz-Santana B."/>
            <person name="Ovrebo C."/>
            <person name="Racz N."/>
            <person name="Riley R."/>
            <person name="Savchenko A."/>
            <person name="Shiryaev A."/>
            <person name="Soop K."/>
            <person name="Spirin V."/>
            <person name="Szebenyi C."/>
            <person name="Tomsovsky M."/>
            <person name="Tulloss R.E."/>
            <person name="Uehling J."/>
            <person name="Grigoriev I.V."/>
            <person name="Vagvolgyi C."/>
            <person name="Papp T."/>
            <person name="Martin F.M."/>
            <person name="Miettinen O."/>
            <person name="Hibbett D.S."/>
            <person name="Nagy L.G."/>
        </authorList>
    </citation>
    <scope>NUCLEOTIDE SEQUENCE [LARGE SCALE GENOMIC DNA]</scope>
    <source>
        <strain evidence="1 2">NL-1719</strain>
    </source>
</reference>
<keyword evidence="2" id="KW-1185">Reference proteome</keyword>
<protein>
    <submittedName>
        <fullName evidence="1">Uncharacterized protein</fullName>
    </submittedName>
</protein>
<evidence type="ECO:0000313" key="1">
    <source>
        <dbReference type="EMBL" id="TFK70295.1"/>
    </source>
</evidence>
<organism evidence="1 2">
    <name type="scientific">Pluteus cervinus</name>
    <dbReference type="NCBI Taxonomy" id="181527"/>
    <lineage>
        <taxon>Eukaryota</taxon>
        <taxon>Fungi</taxon>
        <taxon>Dikarya</taxon>
        <taxon>Basidiomycota</taxon>
        <taxon>Agaricomycotina</taxon>
        <taxon>Agaricomycetes</taxon>
        <taxon>Agaricomycetidae</taxon>
        <taxon>Agaricales</taxon>
        <taxon>Pluteineae</taxon>
        <taxon>Pluteaceae</taxon>
        <taxon>Pluteus</taxon>
    </lineage>
</organism>
<name>A0ACD3AXL8_9AGAR</name>
<dbReference type="Proteomes" id="UP000308600">
    <property type="component" value="Unassembled WGS sequence"/>
</dbReference>
<dbReference type="EMBL" id="ML208315">
    <property type="protein sequence ID" value="TFK70295.1"/>
    <property type="molecule type" value="Genomic_DNA"/>
</dbReference>
<proteinExistence type="predicted"/>
<sequence>MSDFLKLSGASSSGNVPADMTMRKEAVMNSVRNELALANVQELMNKASDKCFVKCVTKPGTSLSSSEETCLSRCIDRYFEAFTLISRTYKTRLSKERDEQPSQ</sequence>
<gene>
    <name evidence="1" type="ORF">BDN72DRAFT_818968</name>
</gene>
<accession>A0ACD3AXL8</accession>
<evidence type="ECO:0000313" key="2">
    <source>
        <dbReference type="Proteomes" id="UP000308600"/>
    </source>
</evidence>